<protein>
    <submittedName>
        <fullName evidence="3">Peptidase M61</fullName>
    </submittedName>
</protein>
<dbReference type="InterPro" id="IPR007963">
    <property type="entry name" value="Peptidase_M61_catalytic"/>
</dbReference>
<dbReference type="EMBL" id="PXYT01000008">
    <property type="protein sequence ID" value="PSR30652.1"/>
    <property type="molecule type" value="Genomic_DNA"/>
</dbReference>
<accession>A0A2T2X834</accession>
<reference evidence="3 4" key="1">
    <citation type="journal article" date="2014" name="BMC Genomics">
        <title>Comparison of environmental and isolate Sulfobacillus genomes reveals diverse carbon, sulfur, nitrogen, and hydrogen metabolisms.</title>
        <authorList>
            <person name="Justice N.B."/>
            <person name="Norman A."/>
            <person name="Brown C.T."/>
            <person name="Singh A."/>
            <person name="Thomas B.C."/>
            <person name="Banfield J.F."/>
        </authorList>
    </citation>
    <scope>NUCLEOTIDE SEQUENCE [LARGE SCALE GENOMIC DNA]</scope>
    <source>
        <strain evidence="3">AMDSBA1</strain>
    </source>
</reference>
<comment type="caution">
    <text evidence="3">The sequence shown here is derived from an EMBL/GenBank/DDBJ whole genome shotgun (WGS) entry which is preliminary data.</text>
</comment>
<dbReference type="PIRSF" id="PIRSF016493">
    <property type="entry name" value="Glycyl_aminpptds"/>
    <property type="match status" value="1"/>
</dbReference>
<dbReference type="AlphaFoldDB" id="A0A2T2X834"/>
<name>A0A2T2X834_9FIRM</name>
<dbReference type="Pfam" id="PF17899">
    <property type="entry name" value="Peptidase_M61_N"/>
    <property type="match status" value="1"/>
</dbReference>
<dbReference type="Gene3D" id="2.60.40.3650">
    <property type="match status" value="1"/>
</dbReference>
<dbReference type="Gene3D" id="2.30.42.10">
    <property type="match status" value="1"/>
</dbReference>
<dbReference type="InterPro" id="IPR024191">
    <property type="entry name" value="Peptidase_M61"/>
</dbReference>
<feature type="domain" description="Peptidase M61 catalytic" evidence="1">
    <location>
        <begin position="252"/>
        <end position="368"/>
    </location>
</feature>
<dbReference type="SUPFAM" id="SSF50156">
    <property type="entry name" value="PDZ domain-like"/>
    <property type="match status" value="1"/>
</dbReference>
<dbReference type="Pfam" id="PF05299">
    <property type="entry name" value="Peptidase_M61"/>
    <property type="match status" value="1"/>
</dbReference>
<feature type="domain" description="Peptidase M61 N-terminal" evidence="2">
    <location>
        <begin position="1"/>
        <end position="161"/>
    </location>
</feature>
<organism evidence="3 4">
    <name type="scientific">Sulfobacillus benefaciens</name>
    <dbReference type="NCBI Taxonomy" id="453960"/>
    <lineage>
        <taxon>Bacteria</taxon>
        <taxon>Bacillati</taxon>
        <taxon>Bacillota</taxon>
        <taxon>Clostridia</taxon>
        <taxon>Eubacteriales</taxon>
        <taxon>Clostridiales Family XVII. Incertae Sedis</taxon>
        <taxon>Sulfobacillus</taxon>
    </lineage>
</organism>
<dbReference type="SUPFAM" id="SSF55486">
    <property type="entry name" value="Metalloproteases ('zincins'), catalytic domain"/>
    <property type="match status" value="1"/>
</dbReference>
<sequence>MQKPNTHRFQIRIEWRGDTPKHMMWRLPVWTPGSYLIREFSRHIEWIQASSGTELLPIHKIDKATFEVQCPENTSLLTLTYEVFAYDLSVRTSYLDTSRGYFNGANVFLYPDTDIAAAIELEVIPDTGWDVATALPRLDKPGYCFIASDYDTLVDSPVEAGHFQRYIFEACDVRHELIFTGFEDVDLSALVHDIPRIVEAAQSIFQSPLPYTRYVFLVHGQVQSGGGLEHRNSASIMFDPFMLHDPEKYSRILGLFAHEYFHLWNVKRLRPTYLGPFDYQHEVYTPLLWVLEGWTDYYAWILLARSGVVESGRVLDYFAEAFRQLDLIPARHQQSLTQASFDTWIKLYRPDGNTPNNTISYYHKGALVALALDLSLRRATGGRESLDSVLRVLWTSYGDQGYPDTAVDSALVQIGGPFMRQLLDQWVYGTEDIPDDVFDTVGLKLLREFKNLSQKVPYTGIVAEQSAAHSVVIKHVLKGSPAESAGLAPGDEWIALNNYRIPFDAIEARLSACSADEPITITIFRHHELHTFTLTPDSPLPDRWRFVTDPLAAEEARTRFTEWMGTPIP</sequence>
<dbReference type="InterPro" id="IPR036034">
    <property type="entry name" value="PDZ_sf"/>
</dbReference>
<dbReference type="Proteomes" id="UP000242699">
    <property type="component" value="Unassembled WGS sequence"/>
</dbReference>
<evidence type="ECO:0000313" key="3">
    <source>
        <dbReference type="EMBL" id="PSR30652.1"/>
    </source>
</evidence>
<evidence type="ECO:0000259" key="2">
    <source>
        <dbReference type="Pfam" id="PF17899"/>
    </source>
</evidence>
<dbReference type="InterPro" id="IPR040756">
    <property type="entry name" value="Peptidase_M61_N"/>
</dbReference>
<evidence type="ECO:0000313" key="4">
    <source>
        <dbReference type="Proteomes" id="UP000242699"/>
    </source>
</evidence>
<proteinExistence type="predicted"/>
<evidence type="ECO:0000259" key="1">
    <source>
        <dbReference type="Pfam" id="PF05299"/>
    </source>
</evidence>
<gene>
    <name evidence="3" type="ORF">C7B43_04995</name>
</gene>
<dbReference type="Gene3D" id="1.10.390.10">
    <property type="entry name" value="Neutral Protease Domain 2"/>
    <property type="match status" value="1"/>
</dbReference>
<dbReference type="InterPro" id="IPR027268">
    <property type="entry name" value="Peptidase_M4/M1_CTD_sf"/>
</dbReference>